<name>A0AA37W241_9GAMM</name>
<sequence>MKPKHIQLSHGGGGDETNQLIRDLFFRHFNNDILAQEEDAARLSFNGDVAFTTDSFTVTPMFFNGGDLGKIAIAGTTNDLAMAGAKPEYLSCGFIIEEGLPIETLEKVVASMAAELQTNQAKIVCGDTKVVPKGAADGLFINTTGVGHCHSKPSWKELEAGDVLLISRDYGRHGACLLAEREGFDLSGAPDSDCASLWPTVEKLLAAGIQPVAMRDATRGGVAAVLNEWAHARQLGISVDESQLPVAPETQGVCELFGFEPLELANEGTFVLAVKPAQAEQALALLQSIQPSAARVGELVEAHAGKVVLTTPWNSKRYMEMPKGELLPRIC</sequence>
<feature type="domain" description="PurM-like C-terminal" evidence="3">
    <location>
        <begin position="159"/>
        <end position="308"/>
    </location>
</feature>
<keyword evidence="5" id="KW-1185">Reference proteome</keyword>
<dbReference type="Gene3D" id="3.30.1330.10">
    <property type="entry name" value="PurM-like, N-terminal domain"/>
    <property type="match status" value="1"/>
</dbReference>
<comment type="similarity">
    <text evidence="1">Belongs to the HypE family.</text>
</comment>
<reference evidence="4" key="1">
    <citation type="journal article" date="2014" name="Int. J. Syst. Evol. Microbiol.">
        <title>Complete genome sequence of Corynebacterium casei LMG S-19264T (=DSM 44701T), isolated from a smear-ripened cheese.</title>
        <authorList>
            <consortium name="US DOE Joint Genome Institute (JGI-PGF)"/>
            <person name="Walter F."/>
            <person name="Albersmeier A."/>
            <person name="Kalinowski J."/>
            <person name="Ruckert C."/>
        </authorList>
    </citation>
    <scope>NUCLEOTIDE SEQUENCE</scope>
    <source>
        <strain evidence="4">NBRC 101628</strain>
    </source>
</reference>
<dbReference type="PANTHER" id="PTHR30303">
    <property type="entry name" value="HYDROGENASE ISOENZYMES FORMATION PROTEIN HYPE"/>
    <property type="match status" value="1"/>
</dbReference>
<dbReference type="Pfam" id="PF02769">
    <property type="entry name" value="AIRS_C"/>
    <property type="match status" value="1"/>
</dbReference>
<proteinExistence type="inferred from homology"/>
<dbReference type="InterPro" id="IPR036921">
    <property type="entry name" value="PurM-like_N_sf"/>
</dbReference>
<evidence type="ECO:0000313" key="4">
    <source>
        <dbReference type="EMBL" id="GLP97303.1"/>
    </source>
</evidence>
<dbReference type="Gene3D" id="3.90.650.10">
    <property type="entry name" value="PurM-like C-terminal domain"/>
    <property type="match status" value="1"/>
</dbReference>
<organism evidence="4 5">
    <name type="scientific">Paraferrimonas sedimenticola</name>
    <dbReference type="NCBI Taxonomy" id="375674"/>
    <lineage>
        <taxon>Bacteria</taxon>
        <taxon>Pseudomonadati</taxon>
        <taxon>Pseudomonadota</taxon>
        <taxon>Gammaproteobacteria</taxon>
        <taxon>Alteromonadales</taxon>
        <taxon>Ferrimonadaceae</taxon>
        <taxon>Paraferrimonas</taxon>
    </lineage>
</organism>
<dbReference type="Pfam" id="PF00586">
    <property type="entry name" value="AIRS"/>
    <property type="match status" value="1"/>
</dbReference>
<dbReference type="GO" id="GO:0051604">
    <property type="term" value="P:protein maturation"/>
    <property type="evidence" value="ECO:0007669"/>
    <property type="project" value="TreeGrafter"/>
</dbReference>
<evidence type="ECO:0000259" key="2">
    <source>
        <dbReference type="Pfam" id="PF00586"/>
    </source>
</evidence>
<evidence type="ECO:0000259" key="3">
    <source>
        <dbReference type="Pfam" id="PF02769"/>
    </source>
</evidence>
<dbReference type="EMBL" id="BSNC01000006">
    <property type="protein sequence ID" value="GLP97303.1"/>
    <property type="molecule type" value="Genomic_DNA"/>
</dbReference>
<dbReference type="CDD" id="cd02197">
    <property type="entry name" value="HypE"/>
    <property type="match status" value="1"/>
</dbReference>
<dbReference type="InterPro" id="IPR010918">
    <property type="entry name" value="PurM-like_C_dom"/>
</dbReference>
<dbReference type="NCBIfam" id="TIGR02124">
    <property type="entry name" value="hypE"/>
    <property type="match status" value="1"/>
</dbReference>
<dbReference type="SUPFAM" id="SSF55326">
    <property type="entry name" value="PurM N-terminal domain-like"/>
    <property type="match status" value="1"/>
</dbReference>
<comment type="caution">
    <text evidence="4">The sequence shown here is derived from an EMBL/GenBank/DDBJ whole genome shotgun (WGS) entry which is preliminary data.</text>
</comment>
<protein>
    <submittedName>
        <fullName evidence="4">Hydrogenase expression/formation protein HypE</fullName>
    </submittedName>
</protein>
<reference evidence="4" key="2">
    <citation type="submission" date="2023-01" db="EMBL/GenBank/DDBJ databases">
        <title>Draft genome sequence of Paraferrimonas sedimenticola strain NBRC 101628.</title>
        <authorList>
            <person name="Sun Q."/>
            <person name="Mori K."/>
        </authorList>
    </citation>
    <scope>NUCLEOTIDE SEQUENCE</scope>
    <source>
        <strain evidence="4">NBRC 101628</strain>
    </source>
</reference>
<dbReference type="InterPro" id="IPR016188">
    <property type="entry name" value="PurM-like_N"/>
</dbReference>
<dbReference type="AlphaFoldDB" id="A0AA37W241"/>
<dbReference type="SUPFAM" id="SSF56042">
    <property type="entry name" value="PurM C-terminal domain-like"/>
    <property type="match status" value="1"/>
</dbReference>
<dbReference type="PANTHER" id="PTHR30303:SF0">
    <property type="entry name" value="CARBAMOYL DEHYDRATASE HYPE"/>
    <property type="match status" value="1"/>
</dbReference>
<dbReference type="PIRSF" id="PIRSF005644">
    <property type="entry name" value="Hdrgns_mtr_HypE"/>
    <property type="match status" value="1"/>
</dbReference>
<gene>
    <name evidence="4" type="primary">hypE</name>
    <name evidence="4" type="ORF">GCM10007895_26100</name>
</gene>
<evidence type="ECO:0000313" key="5">
    <source>
        <dbReference type="Proteomes" id="UP001161422"/>
    </source>
</evidence>
<accession>A0AA37W241</accession>
<dbReference type="Proteomes" id="UP001161422">
    <property type="component" value="Unassembled WGS sequence"/>
</dbReference>
<evidence type="ECO:0000256" key="1">
    <source>
        <dbReference type="ARBA" id="ARBA00006243"/>
    </source>
</evidence>
<dbReference type="RefSeq" id="WP_095504846.1">
    <property type="nucleotide sequence ID" value="NZ_BSNC01000006.1"/>
</dbReference>
<dbReference type="InterPro" id="IPR036676">
    <property type="entry name" value="PurM-like_C_sf"/>
</dbReference>
<feature type="domain" description="PurM-like N-terminal" evidence="2">
    <location>
        <begin position="38"/>
        <end position="148"/>
    </location>
</feature>
<dbReference type="InterPro" id="IPR011854">
    <property type="entry name" value="HypE"/>
</dbReference>